<protein>
    <submittedName>
        <fullName evidence="1">Uncharacterized protein</fullName>
    </submittedName>
</protein>
<accession>A0A0D0A372</accession>
<proteinExistence type="predicted"/>
<gene>
    <name evidence="1" type="ORF">CY34DRAFT_623468</name>
</gene>
<reference evidence="1 2" key="1">
    <citation type="submission" date="2014-04" db="EMBL/GenBank/DDBJ databases">
        <authorList>
            <consortium name="DOE Joint Genome Institute"/>
            <person name="Kuo A."/>
            <person name="Ruytinx J."/>
            <person name="Rineau F."/>
            <person name="Colpaert J."/>
            <person name="Kohler A."/>
            <person name="Nagy L.G."/>
            <person name="Floudas D."/>
            <person name="Copeland A."/>
            <person name="Barry K.W."/>
            <person name="Cichocki N."/>
            <person name="Veneault-Fourrey C."/>
            <person name="LaButti K."/>
            <person name="Lindquist E.A."/>
            <person name="Lipzen A."/>
            <person name="Lundell T."/>
            <person name="Morin E."/>
            <person name="Murat C."/>
            <person name="Sun H."/>
            <person name="Tunlid A."/>
            <person name="Henrissat B."/>
            <person name="Grigoriev I.V."/>
            <person name="Hibbett D.S."/>
            <person name="Martin F."/>
            <person name="Nordberg H.P."/>
            <person name="Cantor M.N."/>
            <person name="Hua S.X."/>
        </authorList>
    </citation>
    <scope>NUCLEOTIDE SEQUENCE [LARGE SCALE GENOMIC DNA]</scope>
    <source>
        <strain evidence="1 2">UH-Slu-Lm8-n1</strain>
    </source>
</reference>
<evidence type="ECO:0000313" key="1">
    <source>
        <dbReference type="EMBL" id="KIK44440.1"/>
    </source>
</evidence>
<dbReference type="Proteomes" id="UP000054485">
    <property type="component" value="Unassembled WGS sequence"/>
</dbReference>
<organism evidence="1 2">
    <name type="scientific">Suillus luteus UH-Slu-Lm8-n1</name>
    <dbReference type="NCBI Taxonomy" id="930992"/>
    <lineage>
        <taxon>Eukaryota</taxon>
        <taxon>Fungi</taxon>
        <taxon>Dikarya</taxon>
        <taxon>Basidiomycota</taxon>
        <taxon>Agaricomycotina</taxon>
        <taxon>Agaricomycetes</taxon>
        <taxon>Agaricomycetidae</taxon>
        <taxon>Boletales</taxon>
        <taxon>Suillineae</taxon>
        <taxon>Suillaceae</taxon>
        <taxon>Suillus</taxon>
    </lineage>
</organism>
<sequence length="57" mass="6218">MSTYVRGSSQGPGEIDAALSQILRVKIAAPSSQFTGASPIRAACFRRHHRQLLFTCK</sequence>
<name>A0A0D0A372_9AGAM</name>
<dbReference type="EMBL" id="KN835190">
    <property type="protein sequence ID" value="KIK44440.1"/>
    <property type="molecule type" value="Genomic_DNA"/>
</dbReference>
<dbReference type="AlphaFoldDB" id="A0A0D0A372"/>
<keyword evidence="2" id="KW-1185">Reference proteome</keyword>
<dbReference type="HOGENOM" id="CLU_2998043_0_0_1"/>
<evidence type="ECO:0000313" key="2">
    <source>
        <dbReference type="Proteomes" id="UP000054485"/>
    </source>
</evidence>
<reference evidence="2" key="2">
    <citation type="submission" date="2015-01" db="EMBL/GenBank/DDBJ databases">
        <title>Evolutionary Origins and Diversification of the Mycorrhizal Mutualists.</title>
        <authorList>
            <consortium name="DOE Joint Genome Institute"/>
            <consortium name="Mycorrhizal Genomics Consortium"/>
            <person name="Kohler A."/>
            <person name="Kuo A."/>
            <person name="Nagy L.G."/>
            <person name="Floudas D."/>
            <person name="Copeland A."/>
            <person name="Barry K.W."/>
            <person name="Cichocki N."/>
            <person name="Veneault-Fourrey C."/>
            <person name="LaButti K."/>
            <person name="Lindquist E.A."/>
            <person name="Lipzen A."/>
            <person name="Lundell T."/>
            <person name="Morin E."/>
            <person name="Murat C."/>
            <person name="Riley R."/>
            <person name="Ohm R."/>
            <person name="Sun H."/>
            <person name="Tunlid A."/>
            <person name="Henrissat B."/>
            <person name="Grigoriev I.V."/>
            <person name="Hibbett D.S."/>
            <person name="Martin F."/>
        </authorList>
    </citation>
    <scope>NUCLEOTIDE SEQUENCE [LARGE SCALE GENOMIC DNA]</scope>
    <source>
        <strain evidence="2">UH-Slu-Lm8-n1</strain>
    </source>
</reference>
<dbReference type="InParanoid" id="A0A0D0A372"/>